<dbReference type="AlphaFoldDB" id="A0A517NUS2"/>
<dbReference type="EMBL" id="CP036526">
    <property type="protein sequence ID" value="QDT10878.1"/>
    <property type="molecule type" value="Genomic_DNA"/>
</dbReference>
<comment type="similarity">
    <text evidence="6">Belongs to the ABC-4 integral membrane protein family.</text>
</comment>
<evidence type="ECO:0000259" key="9">
    <source>
        <dbReference type="Pfam" id="PF12704"/>
    </source>
</evidence>
<evidence type="ECO:0000256" key="7">
    <source>
        <dbReference type="SAM" id="Phobius"/>
    </source>
</evidence>
<dbReference type="GO" id="GO:0005886">
    <property type="term" value="C:plasma membrane"/>
    <property type="evidence" value="ECO:0007669"/>
    <property type="project" value="UniProtKB-SubCell"/>
</dbReference>
<feature type="transmembrane region" description="Helical" evidence="7">
    <location>
        <begin position="21"/>
        <end position="41"/>
    </location>
</feature>
<dbReference type="GO" id="GO:0022857">
    <property type="term" value="F:transmembrane transporter activity"/>
    <property type="evidence" value="ECO:0007669"/>
    <property type="project" value="TreeGrafter"/>
</dbReference>
<feature type="transmembrane region" description="Helical" evidence="7">
    <location>
        <begin position="353"/>
        <end position="381"/>
    </location>
</feature>
<feature type="domain" description="ABC3 transporter permease C-terminal" evidence="8">
    <location>
        <begin position="310"/>
        <end position="422"/>
    </location>
</feature>
<dbReference type="RefSeq" id="WP_419190022.1">
    <property type="nucleotide sequence ID" value="NZ_CP036526.1"/>
</dbReference>
<evidence type="ECO:0000256" key="3">
    <source>
        <dbReference type="ARBA" id="ARBA00022692"/>
    </source>
</evidence>
<keyword evidence="4 7" id="KW-1133">Transmembrane helix</keyword>
<dbReference type="Proteomes" id="UP000319817">
    <property type="component" value="Chromosome"/>
</dbReference>
<dbReference type="GO" id="GO:0016787">
    <property type="term" value="F:hydrolase activity"/>
    <property type="evidence" value="ECO:0007669"/>
    <property type="project" value="UniProtKB-KW"/>
</dbReference>
<comment type="subcellular location">
    <subcellularLocation>
        <location evidence="1">Cell membrane</location>
        <topology evidence="1">Multi-pass membrane protein</topology>
    </subcellularLocation>
</comment>
<keyword evidence="11" id="KW-1185">Reference proteome</keyword>
<evidence type="ECO:0000256" key="2">
    <source>
        <dbReference type="ARBA" id="ARBA00022475"/>
    </source>
</evidence>
<organism evidence="10 11">
    <name type="scientific">Stieleria marina</name>
    <dbReference type="NCBI Taxonomy" id="1930275"/>
    <lineage>
        <taxon>Bacteria</taxon>
        <taxon>Pseudomonadati</taxon>
        <taxon>Planctomycetota</taxon>
        <taxon>Planctomycetia</taxon>
        <taxon>Pirellulales</taxon>
        <taxon>Pirellulaceae</taxon>
        <taxon>Stieleria</taxon>
    </lineage>
</organism>
<dbReference type="EC" id="3.6.3.-" evidence="10"/>
<evidence type="ECO:0000259" key="8">
    <source>
        <dbReference type="Pfam" id="PF02687"/>
    </source>
</evidence>
<dbReference type="Pfam" id="PF12704">
    <property type="entry name" value="MacB_PCD"/>
    <property type="match status" value="1"/>
</dbReference>
<proteinExistence type="inferred from homology"/>
<sequence length="430" mass="46476">MWRDTIQVGVKNLLLHKLRSLLTMLGVILGAGSVIAMLAIGEGSKREALEQIRLLGANNIIIRSVKPGQGGGGDESSSASQQATSAILEYGLKYRDFERLKATIPTILNAMPIALVTQPAFHNGRNIPNARILGVTPDYLGIKNAQMRHGRFISSPDGHNRANVAVLGAGAAQRLFQFKDPLGQSILLGEDVYRVIGVLSGQGSGNATPGAVGQQDLNDDIYIPIACARTRFGEVQGISSAGTQSFERTELNEITLQVADPKQVSLTAGMVRVLLEQTHPIKDDFRMVIPLELLKRAEEEKRIWNLVLGSIAGISLLVGGIGIMNIMLASVTERTREIGIRRALGAKRRDITFQFLVETVLLSSTGGVLGVVLGVTIPWVVSNFSDIETIVQWWSVALAFFISVGVGVIFGVYPARRAAMMDPIEALRHE</sequence>
<dbReference type="InterPro" id="IPR003838">
    <property type="entry name" value="ABC3_permease_C"/>
</dbReference>
<dbReference type="PANTHER" id="PTHR30572:SF4">
    <property type="entry name" value="ABC TRANSPORTER PERMEASE YTRF"/>
    <property type="match status" value="1"/>
</dbReference>
<evidence type="ECO:0000256" key="4">
    <source>
        <dbReference type="ARBA" id="ARBA00022989"/>
    </source>
</evidence>
<accession>A0A517NUS2</accession>
<dbReference type="PANTHER" id="PTHR30572">
    <property type="entry name" value="MEMBRANE COMPONENT OF TRANSPORTER-RELATED"/>
    <property type="match status" value="1"/>
</dbReference>
<reference evidence="10 11" key="1">
    <citation type="submission" date="2019-02" db="EMBL/GenBank/DDBJ databases">
        <title>Deep-cultivation of Planctomycetes and their phenomic and genomic characterization uncovers novel biology.</title>
        <authorList>
            <person name="Wiegand S."/>
            <person name="Jogler M."/>
            <person name="Boedeker C."/>
            <person name="Pinto D."/>
            <person name="Vollmers J."/>
            <person name="Rivas-Marin E."/>
            <person name="Kohn T."/>
            <person name="Peeters S.H."/>
            <person name="Heuer A."/>
            <person name="Rast P."/>
            <person name="Oberbeckmann S."/>
            <person name="Bunk B."/>
            <person name="Jeske O."/>
            <person name="Meyerdierks A."/>
            <person name="Storesund J.E."/>
            <person name="Kallscheuer N."/>
            <person name="Luecker S."/>
            <person name="Lage O.M."/>
            <person name="Pohl T."/>
            <person name="Merkel B.J."/>
            <person name="Hornburger P."/>
            <person name="Mueller R.-W."/>
            <person name="Bruemmer F."/>
            <person name="Labrenz M."/>
            <person name="Spormann A.M."/>
            <person name="Op den Camp H."/>
            <person name="Overmann J."/>
            <person name="Amann R."/>
            <person name="Jetten M.S.M."/>
            <person name="Mascher T."/>
            <person name="Medema M.H."/>
            <person name="Devos D.P."/>
            <person name="Kaster A.-K."/>
            <person name="Ovreas L."/>
            <person name="Rohde M."/>
            <person name="Galperin M.Y."/>
            <person name="Jogler C."/>
        </authorList>
    </citation>
    <scope>NUCLEOTIDE SEQUENCE [LARGE SCALE GENOMIC DNA]</scope>
    <source>
        <strain evidence="10 11">K23_9</strain>
    </source>
</reference>
<dbReference type="InterPro" id="IPR050250">
    <property type="entry name" value="Macrolide_Exporter_MacB"/>
</dbReference>
<dbReference type="GO" id="GO:0005524">
    <property type="term" value="F:ATP binding"/>
    <property type="evidence" value="ECO:0007669"/>
    <property type="project" value="UniProtKB-KW"/>
</dbReference>
<feature type="domain" description="MacB-like periplasmic core" evidence="9">
    <location>
        <begin position="20"/>
        <end position="265"/>
    </location>
</feature>
<gene>
    <name evidence="10" type="primary">macB_4</name>
    <name evidence="10" type="ORF">K239x_28690</name>
</gene>
<keyword evidence="5 7" id="KW-0472">Membrane</keyword>
<keyword evidence="10" id="KW-0547">Nucleotide-binding</keyword>
<keyword evidence="10" id="KW-0067">ATP-binding</keyword>
<evidence type="ECO:0000256" key="5">
    <source>
        <dbReference type="ARBA" id="ARBA00023136"/>
    </source>
</evidence>
<keyword evidence="2" id="KW-1003">Cell membrane</keyword>
<feature type="transmembrane region" description="Helical" evidence="7">
    <location>
        <begin position="303"/>
        <end position="332"/>
    </location>
</feature>
<feature type="transmembrane region" description="Helical" evidence="7">
    <location>
        <begin position="393"/>
        <end position="413"/>
    </location>
</feature>
<name>A0A517NUS2_9BACT</name>
<dbReference type="Pfam" id="PF02687">
    <property type="entry name" value="FtsX"/>
    <property type="match status" value="1"/>
</dbReference>
<protein>
    <submittedName>
        <fullName evidence="10">Macrolide export ATP-binding/permease protein MacB</fullName>
        <ecNumber evidence="10">3.6.3.-</ecNumber>
    </submittedName>
</protein>
<evidence type="ECO:0000313" key="10">
    <source>
        <dbReference type="EMBL" id="QDT10878.1"/>
    </source>
</evidence>
<keyword evidence="3 7" id="KW-0812">Transmembrane</keyword>
<keyword evidence="10" id="KW-0378">Hydrolase</keyword>
<dbReference type="InterPro" id="IPR025857">
    <property type="entry name" value="MacB_PCD"/>
</dbReference>
<evidence type="ECO:0000256" key="1">
    <source>
        <dbReference type="ARBA" id="ARBA00004651"/>
    </source>
</evidence>
<evidence type="ECO:0000256" key="6">
    <source>
        <dbReference type="ARBA" id="ARBA00038076"/>
    </source>
</evidence>
<evidence type="ECO:0000313" key="11">
    <source>
        <dbReference type="Proteomes" id="UP000319817"/>
    </source>
</evidence>